<dbReference type="InterPro" id="IPR040115">
    <property type="entry name" value="Lnp"/>
</dbReference>
<dbReference type="SUPFAM" id="SSF81321">
    <property type="entry name" value="Family A G protein-coupled receptor-like"/>
    <property type="match status" value="1"/>
</dbReference>
<comment type="caution">
    <text evidence="3">The sequence shown here is derived from an EMBL/GenBank/DDBJ whole genome shotgun (WGS) entry which is preliminary data.</text>
</comment>
<keyword evidence="4" id="KW-1185">Reference proteome</keyword>
<feature type="non-terminal residue" evidence="3">
    <location>
        <position position="258"/>
    </location>
</feature>
<dbReference type="GO" id="GO:0071786">
    <property type="term" value="P:endoplasmic reticulum tubular network organization"/>
    <property type="evidence" value="ECO:0007669"/>
    <property type="project" value="InterPro"/>
</dbReference>
<keyword evidence="2" id="KW-0472">Membrane</keyword>
<evidence type="ECO:0000313" key="3">
    <source>
        <dbReference type="EMBL" id="NWQ67595.1"/>
    </source>
</evidence>
<proteinExistence type="predicted"/>
<name>A0A7K4R2E2_9TYRA</name>
<keyword evidence="2" id="KW-1133">Transmembrane helix</keyword>
<feature type="transmembrane region" description="Helical" evidence="2">
    <location>
        <begin position="34"/>
        <end position="57"/>
    </location>
</feature>
<reference evidence="3 4" key="1">
    <citation type="submission" date="2019-09" db="EMBL/GenBank/DDBJ databases">
        <title>Bird 10,000 Genomes (B10K) Project - Family phase.</title>
        <authorList>
            <person name="Zhang G."/>
        </authorList>
    </citation>
    <scope>NUCLEOTIDE SEQUENCE [LARGE SCALE GENOMIC DNA]</scope>
    <source>
        <strain evidence="3">B10K-DU-004-15</strain>
        <tissue evidence="3">Mixed tissue sample</tissue>
    </source>
</reference>
<evidence type="ECO:0000313" key="4">
    <source>
        <dbReference type="Proteomes" id="UP000556200"/>
    </source>
</evidence>
<dbReference type="Proteomes" id="UP000556200">
    <property type="component" value="Unassembled WGS sequence"/>
</dbReference>
<keyword evidence="2" id="KW-0812">Transmembrane</keyword>
<dbReference type="GO" id="GO:0071782">
    <property type="term" value="C:endoplasmic reticulum tubular network"/>
    <property type="evidence" value="ECO:0007669"/>
    <property type="project" value="TreeGrafter"/>
</dbReference>
<feature type="transmembrane region" description="Helical" evidence="2">
    <location>
        <begin position="163"/>
        <end position="187"/>
    </location>
</feature>
<feature type="non-terminal residue" evidence="3">
    <location>
        <position position="1"/>
    </location>
</feature>
<dbReference type="PANTHER" id="PTHR22166">
    <property type="entry name" value="ENDOPLASMIC RETICULUM JUNCTION FORMATION PROTEIN LUNAPARK"/>
    <property type="match status" value="1"/>
</dbReference>
<evidence type="ECO:0000256" key="1">
    <source>
        <dbReference type="SAM" id="Coils"/>
    </source>
</evidence>
<protein>
    <submittedName>
        <fullName evidence="3">LNP protein</fullName>
    </submittedName>
</protein>
<sequence>KQAKPSTVEVLEKIDKEIQTLEEFREKNQRLQKLWVGGLLLYSSVLYLVTCLIVYLWCLPDEWTARLTMTLPFFAFPFIIWCIRTLLIFFFSKRTERNNDALEDLKSQKKKILEEVMEKETYKTAKLILERFDPESSAKEAELPSAGTSATPRPGQGLAKGSIFRMLIMQVLVTSLAWGAAVCWQVVLSMSHKIEREPNELLSGGKRKRHFENNFEIIHVFLGLHPPGPPLARPILPRERGVVDRVIEYLVGDGPQNR</sequence>
<accession>A0A7K4R2E2</accession>
<feature type="transmembrane region" description="Helical" evidence="2">
    <location>
        <begin position="69"/>
        <end position="91"/>
    </location>
</feature>
<dbReference type="AlphaFoldDB" id="A0A7K4R2E2"/>
<feature type="coiled-coil region" evidence="1">
    <location>
        <begin position="95"/>
        <end position="122"/>
    </location>
</feature>
<dbReference type="PANTHER" id="PTHR22166:SF12">
    <property type="entry name" value="ENDOPLASMIC RETICULUM JUNCTION FORMATION PROTEIN LUNAPARK"/>
    <property type="match status" value="1"/>
</dbReference>
<keyword evidence="1" id="KW-0175">Coiled coil</keyword>
<evidence type="ECO:0000256" key="2">
    <source>
        <dbReference type="SAM" id="Phobius"/>
    </source>
</evidence>
<organism evidence="3 4">
    <name type="scientific">Neopipo cinnamomea</name>
    <dbReference type="NCBI Taxonomy" id="456388"/>
    <lineage>
        <taxon>Eukaryota</taxon>
        <taxon>Metazoa</taxon>
        <taxon>Chordata</taxon>
        <taxon>Craniata</taxon>
        <taxon>Vertebrata</taxon>
        <taxon>Euteleostomi</taxon>
        <taxon>Archelosauria</taxon>
        <taxon>Archosauria</taxon>
        <taxon>Dinosauria</taxon>
        <taxon>Saurischia</taxon>
        <taxon>Theropoda</taxon>
        <taxon>Coelurosauria</taxon>
        <taxon>Aves</taxon>
        <taxon>Neognathae</taxon>
        <taxon>Neoaves</taxon>
        <taxon>Telluraves</taxon>
        <taxon>Australaves</taxon>
        <taxon>Passeriformes</taxon>
        <taxon>Tyrannidae</taxon>
        <taxon>Neopipo</taxon>
    </lineage>
</organism>
<dbReference type="EMBL" id="VYZA01000556">
    <property type="protein sequence ID" value="NWQ67595.1"/>
    <property type="molecule type" value="Genomic_DNA"/>
</dbReference>
<gene>
    <name evidence="3" type="primary">Lnpk</name>
    <name evidence="3" type="ORF">NEOCIN_R08490</name>
</gene>